<accession>A0A2P5X882</accession>
<dbReference type="AlphaFoldDB" id="A0A2P5X882"/>
<protein>
    <submittedName>
        <fullName evidence="1">Uncharacterized protein</fullName>
    </submittedName>
</protein>
<dbReference type="Proteomes" id="UP000239757">
    <property type="component" value="Unassembled WGS sequence"/>
</dbReference>
<gene>
    <name evidence="1" type="ORF">GOBAR_AA21135</name>
</gene>
<proteinExistence type="predicted"/>
<organism evidence="1 2">
    <name type="scientific">Gossypium barbadense</name>
    <name type="common">Sea Island cotton</name>
    <name type="synonym">Hibiscus barbadensis</name>
    <dbReference type="NCBI Taxonomy" id="3634"/>
    <lineage>
        <taxon>Eukaryota</taxon>
        <taxon>Viridiplantae</taxon>
        <taxon>Streptophyta</taxon>
        <taxon>Embryophyta</taxon>
        <taxon>Tracheophyta</taxon>
        <taxon>Spermatophyta</taxon>
        <taxon>Magnoliopsida</taxon>
        <taxon>eudicotyledons</taxon>
        <taxon>Gunneridae</taxon>
        <taxon>Pentapetalae</taxon>
        <taxon>rosids</taxon>
        <taxon>malvids</taxon>
        <taxon>Malvales</taxon>
        <taxon>Malvaceae</taxon>
        <taxon>Malvoideae</taxon>
        <taxon>Gossypium</taxon>
    </lineage>
</organism>
<reference evidence="1 2" key="1">
    <citation type="submission" date="2015-01" db="EMBL/GenBank/DDBJ databases">
        <title>Genome of allotetraploid Gossypium barbadense reveals genomic plasticity and fiber elongation in cotton evolution.</title>
        <authorList>
            <person name="Chen X."/>
            <person name="Liu X."/>
            <person name="Zhao B."/>
            <person name="Zheng H."/>
            <person name="Hu Y."/>
            <person name="Lu G."/>
            <person name="Yang C."/>
            <person name="Chen J."/>
            <person name="Shan C."/>
            <person name="Zhang L."/>
            <person name="Zhou Y."/>
            <person name="Wang L."/>
            <person name="Guo W."/>
            <person name="Bai Y."/>
            <person name="Ruan J."/>
            <person name="Shangguan X."/>
            <person name="Mao Y."/>
            <person name="Jiang J."/>
            <person name="Zhu Y."/>
            <person name="Lei J."/>
            <person name="Kang H."/>
            <person name="Chen S."/>
            <person name="He X."/>
            <person name="Wang R."/>
            <person name="Wang Y."/>
            <person name="Chen J."/>
            <person name="Wang L."/>
            <person name="Yu S."/>
            <person name="Wang B."/>
            <person name="Wei J."/>
            <person name="Song S."/>
            <person name="Lu X."/>
            <person name="Gao Z."/>
            <person name="Gu W."/>
            <person name="Deng X."/>
            <person name="Ma D."/>
            <person name="Wang S."/>
            <person name="Liang W."/>
            <person name="Fang L."/>
            <person name="Cai C."/>
            <person name="Zhu X."/>
            <person name="Zhou B."/>
            <person name="Zhang Y."/>
            <person name="Chen Z."/>
            <person name="Xu S."/>
            <person name="Zhu R."/>
            <person name="Wang S."/>
            <person name="Zhang T."/>
            <person name="Zhao G."/>
        </authorList>
    </citation>
    <scope>NUCLEOTIDE SEQUENCE [LARGE SCALE GENOMIC DNA]</scope>
    <source>
        <strain evidence="2">cv. Xinhai21</strain>
        <tissue evidence="1">Leaf</tissue>
    </source>
</reference>
<evidence type="ECO:0000313" key="2">
    <source>
        <dbReference type="Proteomes" id="UP000239757"/>
    </source>
</evidence>
<dbReference type="EMBL" id="KZ665473">
    <property type="protein sequence ID" value="PPR99535.1"/>
    <property type="molecule type" value="Genomic_DNA"/>
</dbReference>
<evidence type="ECO:0000313" key="1">
    <source>
        <dbReference type="EMBL" id="PPR99535.1"/>
    </source>
</evidence>
<sequence>MDAFAQTDPCKAHGIDGLSGIFFQENWDVVEKISGRQKSKVAMDKFEKVFDELALVDIKTNKASEVEKMSFISIEVVRQSCSNHDAILIDSVGHKPNNDSKDPRLLFNFEACWAKDRDAKHLIKRIWDDNNNS</sequence>
<name>A0A2P5X882_GOSBA</name>